<dbReference type="Pfam" id="PF12697">
    <property type="entry name" value="Abhydrolase_6"/>
    <property type="match status" value="1"/>
</dbReference>
<dbReference type="InterPro" id="IPR000073">
    <property type="entry name" value="AB_hydrolase_1"/>
</dbReference>
<dbReference type="PANTHER" id="PTHR43194">
    <property type="entry name" value="HYDROLASE ALPHA/BETA FOLD FAMILY"/>
    <property type="match status" value="1"/>
</dbReference>
<evidence type="ECO:0000313" key="2">
    <source>
        <dbReference type="EMBL" id="AKF06667.1"/>
    </source>
</evidence>
<dbReference type="KEGG" id="samy:DB32_003816"/>
<dbReference type="SUPFAM" id="SSF53474">
    <property type="entry name" value="alpha/beta-Hydrolases"/>
    <property type="match status" value="1"/>
</dbReference>
<keyword evidence="2" id="KW-0378">Hydrolase</keyword>
<dbReference type="GO" id="GO:0016787">
    <property type="term" value="F:hydrolase activity"/>
    <property type="evidence" value="ECO:0007669"/>
    <property type="project" value="UniProtKB-KW"/>
</dbReference>
<reference evidence="2 3" key="1">
    <citation type="submission" date="2015-03" db="EMBL/GenBank/DDBJ databases">
        <title>Genome assembly of Sandaracinus amylolyticus DSM 53668.</title>
        <authorList>
            <person name="Sharma G."/>
            <person name="Subramanian S."/>
        </authorList>
    </citation>
    <scope>NUCLEOTIDE SEQUENCE [LARGE SCALE GENOMIC DNA]</scope>
    <source>
        <strain evidence="2 3">DSM 53668</strain>
    </source>
</reference>
<sequence>MEVETPSGVVLHVRASGPSEGTGVLLLHGGGQTGASWGRTADALASRGHRVWAPDLRGHGESGRPSDGDYGIDAFVEDGCALVDALAAETSRAPVLVGASLGGIVSLLVASERARPVRALVLVDIALRARGEGVERIVGFMRSTQDGFDSLDEARAAIARYLPHRRAAPTIEGLHRVLRQREDGRWMWHWDPRLLERLEVDAILDGARLHDAARVLDVPLLLLRGGHSDVVSEELARELVSIAPRARWQDVREVGHMVAGDDNDAFTSAVLAFLDQLG</sequence>
<feature type="domain" description="AB hydrolase-1" evidence="1">
    <location>
        <begin position="24"/>
        <end position="266"/>
    </location>
</feature>
<dbReference type="PRINTS" id="PR00111">
    <property type="entry name" value="ABHYDROLASE"/>
</dbReference>
<accession>A0A0F6W3T0</accession>
<proteinExistence type="predicted"/>
<gene>
    <name evidence="2" type="ORF">DB32_003816</name>
</gene>
<dbReference type="Proteomes" id="UP000034883">
    <property type="component" value="Chromosome"/>
</dbReference>
<dbReference type="InterPro" id="IPR050228">
    <property type="entry name" value="Carboxylesterase_BioH"/>
</dbReference>
<dbReference type="PANTHER" id="PTHR43194:SF2">
    <property type="entry name" value="PEROXISOMAL MEMBRANE PROTEIN LPX1"/>
    <property type="match status" value="1"/>
</dbReference>
<dbReference type="STRING" id="927083.DB32_003816"/>
<dbReference type="AlphaFoldDB" id="A0A0F6W3T0"/>
<evidence type="ECO:0000313" key="3">
    <source>
        <dbReference type="Proteomes" id="UP000034883"/>
    </source>
</evidence>
<organism evidence="2 3">
    <name type="scientific">Sandaracinus amylolyticus</name>
    <dbReference type="NCBI Taxonomy" id="927083"/>
    <lineage>
        <taxon>Bacteria</taxon>
        <taxon>Pseudomonadati</taxon>
        <taxon>Myxococcota</taxon>
        <taxon>Polyangia</taxon>
        <taxon>Polyangiales</taxon>
        <taxon>Sandaracinaceae</taxon>
        <taxon>Sandaracinus</taxon>
    </lineage>
</organism>
<dbReference type="RefSeq" id="WP_075097556.1">
    <property type="nucleotide sequence ID" value="NZ_CP011125.1"/>
</dbReference>
<name>A0A0F6W3T0_9BACT</name>
<evidence type="ECO:0000259" key="1">
    <source>
        <dbReference type="Pfam" id="PF12697"/>
    </source>
</evidence>
<dbReference type="Gene3D" id="3.40.50.1820">
    <property type="entry name" value="alpha/beta hydrolase"/>
    <property type="match status" value="1"/>
</dbReference>
<protein>
    <submittedName>
        <fullName evidence="2">Putative hydrolase</fullName>
    </submittedName>
</protein>
<dbReference type="OrthoDB" id="9785408at2"/>
<keyword evidence="3" id="KW-1185">Reference proteome</keyword>
<dbReference type="EMBL" id="CP011125">
    <property type="protein sequence ID" value="AKF06667.1"/>
    <property type="molecule type" value="Genomic_DNA"/>
</dbReference>
<dbReference type="InterPro" id="IPR029058">
    <property type="entry name" value="AB_hydrolase_fold"/>
</dbReference>